<keyword evidence="6" id="KW-1015">Disulfide bond</keyword>
<feature type="non-terminal residue" evidence="10">
    <location>
        <position position="1"/>
    </location>
</feature>
<accession>A0AAE0VM69</accession>
<evidence type="ECO:0000256" key="7">
    <source>
        <dbReference type="ARBA" id="ARBA00023180"/>
    </source>
</evidence>
<evidence type="ECO:0000256" key="4">
    <source>
        <dbReference type="ARBA" id="ARBA00022833"/>
    </source>
</evidence>
<evidence type="ECO:0000313" key="10">
    <source>
        <dbReference type="EMBL" id="KAK3581972.1"/>
    </source>
</evidence>
<comment type="caution">
    <text evidence="10">The sequence shown here is derived from an EMBL/GenBank/DDBJ whole genome shotgun (WGS) entry which is preliminary data.</text>
</comment>
<dbReference type="Pfam" id="PF01421">
    <property type="entry name" value="Reprolysin"/>
    <property type="match status" value="1"/>
</dbReference>
<name>A0AAE0VM69_9BIVA</name>
<dbReference type="PANTHER" id="PTHR11905:SF159">
    <property type="entry name" value="ADAM METALLOPROTEASE"/>
    <property type="match status" value="1"/>
</dbReference>
<dbReference type="AlphaFoldDB" id="A0AAE0VM69"/>
<reference evidence="10" key="2">
    <citation type="journal article" date="2021" name="Genome Biol. Evol.">
        <title>Developing a high-quality reference genome for a parasitic bivalve with doubly uniparental inheritance (Bivalvia: Unionida).</title>
        <authorList>
            <person name="Smith C.H."/>
        </authorList>
    </citation>
    <scope>NUCLEOTIDE SEQUENCE</scope>
    <source>
        <strain evidence="10">CHS0354</strain>
        <tissue evidence="10">Mantle</tissue>
    </source>
</reference>
<protein>
    <recommendedName>
        <fullName evidence="9">Peptidase M12B domain-containing protein</fullName>
    </recommendedName>
</protein>
<keyword evidence="3" id="KW-0378">Hydrolase</keyword>
<evidence type="ECO:0000256" key="1">
    <source>
        <dbReference type="ARBA" id="ARBA00022670"/>
    </source>
</evidence>
<dbReference type="SUPFAM" id="SSF55486">
    <property type="entry name" value="Metalloproteases ('zincins'), catalytic domain"/>
    <property type="match status" value="1"/>
</dbReference>
<dbReference type="InterPro" id="IPR024079">
    <property type="entry name" value="MetalloPept_cat_dom_sf"/>
</dbReference>
<keyword evidence="2 8" id="KW-0479">Metal-binding</keyword>
<reference evidence="10" key="1">
    <citation type="journal article" date="2021" name="Genome Biol. Evol.">
        <title>A High-Quality Reference Genome for a Parasitic Bivalve with Doubly Uniparental Inheritance (Bivalvia: Unionida).</title>
        <authorList>
            <person name="Smith C.H."/>
        </authorList>
    </citation>
    <scope>NUCLEOTIDE SEQUENCE</scope>
    <source>
        <strain evidence="10">CHS0354</strain>
    </source>
</reference>
<feature type="domain" description="Peptidase M12B" evidence="9">
    <location>
        <begin position="1"/>
        <end position="90"/>
    </location>
</feature>
<dbReference type="GO" id="GO:0006509">
    <property type="term" value="P:membrane protein ectodomain proteolysis"/>
    <property type="evidence" value="ECO:0007669"/>
    <property type="project" value="TreeGrafter"/>
</dbReference>
<dbReference type="GO" id="GO:0046872">
    <property type="term" value="F:metal ion binding"/>
    <property type="evidence" value="ECO:0007669"/>
    <property type="project" value="UniProtKB-KW"/>
</dbReference>
<feature type="binding site" evidence="8">
    <location>
        <position position="35"/>
    </location>
    <ligand>
        <name>Zn(2+)</name>
        <dbReference type="ChEBI" id="CHEBI:29105"/>
        <note>catalytic</note>
    </ligand>
</feature>
<gene>
    <name evidence="10" type="ORF">CHS0354_003233</name>
</gene>
<feature type="binding site" evidence="8">
    <location>
        <position position="31"/>
    </location>
    <ligand>
        <name>Zn(2+)</name>
        <dbReference type="ChEBI" id="CHEBI:29105"/>
        <note>catalytic</note>
    </ligand>
</feature>
<comment type="caution">
    <text evidence="8">Lacks conserved residue(s) required for the propagation of feature annotation.</text>
</comment>
<feature type="active site" evidence="8">
    <location>
        <position position="32"/>
    </location>
</feature>
<dbReference type="InterPro" id="IPR041645">
    <property type="entry name" value="ADAMTS_CR_2"/>
</dbReference>
<evidence type="ECO:0000313" key="11">
    <source>
        <dbReference type="Proteomes" id="UP001195483"/>
    </source>
</evidence>
<dbReference type="GO" id="GO:0004222">
    <property type="term" value="F:metalloendopeptidase activity"/>
    <property type="evidence" value="ECO:0007669"/>
    <property type="project" value="InterPro"/>
</dbReference>
<evidence type="ECO:0000259" key="9">
    <source>
        <dbReference type="PROSITE" id="PS50215"/>
    </source>
</evidence>
<keyword evidence="5" id="KW-0482">Metalloprotease</keyword>
<evidence type="ECO:0000256" key="8">
    <source>
        <dbReference type="PROSITE-ProRule" id="PRU00276"/>
    </source>
</evidence>
<evidence type="ECO:0000256" key="6">
    <source>
        <dbReference type="ARBA" id="ARBA00023157"/>
    </source>
</evidence>
<dbReference type="PROSITE" id="PS50215">
    <property type="entry name" value="ADAM_MEPRO"/>
    <property type="match status" value="1"/>
</dbReference>
<reference evidence="10" key="3">
    <citation type="submission" date="2023-05" db="EMBL/GenBank/DDBJ databases">
        <authorList>
            <person name="Smith C.H."/>
        </authorList>
    </citation>
    <scope>NUCLEOTIDE SEQUENCE</scope>
    <source>
        <strain evidence="10">CHS0354</strain>
        <tissue evidence="10">Mantle</tissue>
    </source>
</reference>
<dbReference type="InterPro" id="IPR001590">
    <property type="entry name" value="Peptidase_M12B"/>
</dbReference>
<dbReference type="EMBL" id="JAEAOA010000265">
    <property type="protein sequence ID" value="KAK3581972.1"/>
    <property type="molecule type" value="Genomic_DNA"/>
</dbReference>
<dbReference type="Proteomes" id="UP001195483">
    <property type="component" value="Unassembled WGS sequence"/>
</dbReference>
<dbReference type="Gene3D" id="3.40.1620.60">
    <property type="match status" value="1"/>
</dbReference>
<dbReference type="Pfam" id="PF17771">
    <property type="entry name" value="ADAMTS_CR_2"/>
    <property type="match status" value="1"/>
</dbReference>
<keyword evidence="11" id="KW-1185">Reference proteome</keyword>
<keyword evidence="7" id="KW-0325">Glycoprotein</keyword>
<dbReference type="Gene3D" id="3.40.390.10">
    <property type="entry name" value="Collagenase (Catalytic Domain)"/>
    <property type="match status" value="1"/>
</dbReference>
<evidence type="ECO:0000256" key="2">
    <source>
        <dbReference type="ARBA" id="ARBA00022723"/>
    </source>
</evidence>
<organism evidence="10 11">
    <name type="scientific">Potamilus streckersoni</name>
    <dbReference type="NCBI Taxonomy" id="2493646"/>
    <lineage>
        <taxon>Eukaryota</taxon>
        <taxon>Metazoa</taxon>
        <taxon>Spiralia</taxon>
        <taxon>Lophotrochozoa</taxon>
        <taxon>Mollusca</taxon>
        <taxon>Bivalvia</taxon>
        <taxon>Autobranchia</taxon>
        <taxon>Heteroconchia</taxon>
        <taxon>Palaeoheterodonta</taxon>
        <taxon>Unionida</taxon>
        <taxon>Unionoidea</taxon>
        <taxon>Unionidae</taxon>
        <taxon>Ambleminae</taxon>
        <taxon>Lampsilini</taxon>
        <taxon>Potamilus</taxon>
    </lineage>
</organism>
<sequence>LSYRGEVCNIGSRTSVVEAHDFFLTTSTAAHELGHNLGAYHDGEGSATACRAEDLFIMSPIVPRFDRTMRYSRKPWLFSSCSVEAFKSTLPAKACLANKGLYFDEEEWKQHVQKLPGEVYSTDEQCELINGHKSKHCGRSKNKPRHICRFMQCTDPNTDQCLLDNYNAARGSTCGVNMLCMEGRCIMKSLK</sequence>
<keyword evidence="4 8" id="KW-0862">Zinc</keyword>
<feature type="binding site" evidence="8">
    <location>
        <position position="41"/>
    </location>
    <ligand>
        <name>Zn(2+)</name>
        <dbReference type="ChEBI" id="CHEBI:29105"/>
        <note>catalytic</note>
    </ligand>
</feature>
<dbReference type="PANTHER" id="PTHR11905">
    <property type="entry name" value="ADAM A DISINTEGRIN AND METALLOPROTEASE DOMAIN"/>
    <property type="match status" value="1"/>
</dbReference>
<keyword evidence="1" id="KW-0645">Protease</keyword>
<evidence type="ECO:0000256" key="3">
    <source>
        <dbReference type="ARBA" id="ARBA00022801"/>
    </source>
</evidence>
<proteinExistence type="predicted"/>
<evidence type="ECO:0000256" key="5">
    <source>
        <dbReference type="ARBA" id="ARBA00023049"/>
    </source>
</evidence>